<dbReference type="EMBL" id="KZ303847">
    <property type="protein sequence ID" value="PHZ13729.1"/>
    <property type="molecule type" value="Genomic_DNA"/>
</dbReference>
<proteinExistence type="predicted"/>
<evidence type="ECO:0000313" key="2">
    <source>
        <dbReference type="EMBL" id="PHZ13729.1"/>
    </source>
</evidence>
<evidence type="ECO:0000313" key="3">
    <source>
        <dbReference type="Proteomes" id="UP000242254"/>
    </source>
</evidence>
<accession>A0A2G4SY86</accession>
<dbReference type="Proteomes" id="UP000242254">
    <property type="component" value="Unassembled WGS sequence"/>
</dbReference>
<dbReference type="GeneID" id="35439623"/>
<evidence type="ECO:0000256" key="1">
    <source>
        <dbReference type="SAM" id="Coils"/>
    </source>
</evidence>
<keyword evidence="1" id="KW-0175">Coiled coil</keyword>
<gene>
    <name evidence="2" type="ORF">RHIMIDRAFT_236782</name>
</gene>
<dbReference type="AlphaFoldDB" id="A0A2G4SY86"/>
<keyword evidence="3" id="KW-1185">Reference proteome</keyword>
<reference evidence="2 3" key="1">
    <citation type="journal article" date="2016" name="Proc. Natl. Acad. Sci. U.S.A.">
        <title>Lipid metabolic changes in an early divergent fungus govern the establishment of a mutualistic symbiosis with endobacteria.</title>
        <authorList>
            <person name="Lastovetsky O.A."/>
            <person name="Gaspar M.L."/>
            <person name="Mondo S.J."/>
            <person name="LaButti K.M."/>
            <person name="Sandor L."/>
            <person name="Grigoriev I.V."/>
            <person name="Henry S.A."/>
            <person name="Pawlowska T.E."/>
        </authorList>
    </citation>
    <scope>NUCLEOTIDE SEQUENCE [LARGE SCALE GENOMIC DNA]</scope>
    <source>
        <strain evidence="2 3">ATCC 52813</strain>
    </source>
</reference>
<sequence length="508" mass="59231">MPDPSPPPSPSLAPSLPPEARASYYIRKCKLGPLLRREFTPYKSYFRLISEEFSQVELVATYTRNLGDIQRRLRQLNHDLRLAQELQDELLDLQQMFNDINDAQDGLQDLPWQNESTLLMDQLMQLQKNFEQLNTVVNEIMTTTHHQEIANQDIENIQILHNRLIEINGNIEPIITLVRRTVANILLRIRQWKLDLQNQLPERLERLNPLERQIIQNLRVIANLRELHQIILQTLPTVQNVLRQNDLTEEARLEQIQILTVTRERITAAENQLRIVQPIEQQSQSTLNTNEAARESFWNHLYRKVALGPNNLNAAIHFSPHILNNFNNFEASRRESGLDTYRYAIPTLDLLHRNLSSAYGSAIVQTKKKGCQRIINHTLFDEIVFEEDESEFRGIIYNTINDYGYATNHPLKFIRLSYRLLQAASSLPDAPIKLWSLLPQTTHSMVHVPLSGIPTLYTLFQRAHQNGHTVSRFMIPTGNFFRLTDFDPFYFGYENKTSCRKMKIQEEL</sequence>
<protein>
    <submittedName>
        <fullName evidence="2">Uncharacterized protein</fullName>
    </submittedName>
</protein>
<name>A0A2G4SY86_RHIZD</name>
<feature type="coiled-coil region" evidence="1">
    <location>
        <begin position="59"/>
        <end position="103"/>
    </location>
</feature>
<organism evidence="2 3">
    <name type="scientific">Rhizopus microsporus ATCC 52813</name>
    <dbReference type="NCBI Taxonomy" id="1340429"/>
    <lineage>
        <taxon>Eukaryota</taxon>
        <taxon>Fungi</taxon>
        <taxon>Fungi incertae sedis</taxon>
        <taxon>Mucoromycota</taxon>
        <taxon>Mucoromycotina</taxon>
        <taxon>Mucoromycetes</taxon>
        <taxon>Mucorales</taxon>
        <taxon>Mucorineae</taxon>
        <taxon>Rhizopodaceae</taxon>
        <taxon>Rhizopus</taxon>
    </lineage>
</organism>
<dbReference type="RefSeq" id="XP_023467437.1">
    <property type="nucleotide sequence ID" value="XM_023608633.1"/>
</dbReference>